<evidence type="ECO:0008006" key="3">
    <source>
        <dbReference type="Google" id="ProtNLM"/>
    </source>
</evidence>
<dbReference type="InterPro" id="IPR011050">
    <property type="entry name" value="Pectin_lyase_fold/virulence"/>
</dbReference>
<evidence type="ECO:0000313" key="2">
    <source>
        <dbReference type="Proteomes" id="UP001190700"/>
    </source>
</evidence>
<gene>
    <name evidence="1" type="ORF">CYMTET_17868</name>
</gene>
<dbReference type="SUPFAM" id="SSF51126">
    <property type="entry name" value="Pectin lyase-like"/>
    <property type="match status" value="4"/>
</dbReference>
<sequence>MCLPAALEDPAVDEIVLRTNITLTSSPALINRSLTIRGECGDARCKIDGDEVFRFFQIRYRALSWSQDEYGSYGDYGDYADDLADGAAADYGNFKRRLHADGDGSGARNSSDHASHSDLGNYTEDDGRIFTIIQIELANSLSVDLPGAAFSVYSGELRIESCTIRQNHALKGGAIFLEDSTVHISNSLIHSNSAITGDGGAIYSHLWSTLVIVDTEISHNTGAEFGGALYLDVTEVNITRCKLVENFVGELEWVFSPFGGVMYAVDAELNITDSLMANNFNLVYDGGACMIVRSRAKFQNTVFTGNQAMEWGGALRSYEANISMASCVFTDNAVIGKMADDKEQTTESRGGAVHIEDTSSFLLMSGCVLSANKASEGGAIYALDTQFLVEESRLAGNIAETSGGAIVITNSSLTLAGSWLHANGLEGSSSTMGGAISTSKVVQLAVYDTLIENNVGGGDAGGIMMQNTQAHHSSVTISNCTVRNNTAQVTGGVFAQGADLLVSDSLLVGNRATEEGGGALNLNECSMQLIRSTLTANSAETSGGAILASRNTTLDIEECYIAGNAAYVTGGGVYLVRSHARIASSVLSNNQVFLHDGGGVYCFKHSTLHLLDSDVSNCRAARGGGITVISYSRAIVYGSRLIENLAFELNGGALMAVRSQVELSASQVERCVAEVLGGGLGMDSSTVIIANGTNVTQSLAGFGGGLVQVLNSTLAVSGSTFSLGSARGPGGGMMAYEGSRVTILESSISDCVGLTGSALATMRASITIRDTTLERNQGTQGGAIYANFSWVLVQDCRLFSNSVFNGGTGGAVHVGSGSNFSVQDTSFVGSIAEDGTGAAIWVNSEALSIEVCSSSLEGGRAVYGGAIYLDIPGAGSIHRLSQLRLHDNRAELGDEIFWVHSSTVDNQSYPKCDG</sequence>
<proteinExistence type="predicted"/>
<accession>A0AAE0L6U7</accession>
<name>A0AAE0L6U7_9CHLO</name>
<evidence type="ECO:0000313" key="1">
    <source>
        <dbReference type="EMBL" id="KAK3273919.1"/>
    </source>
</evidence>
<dbReference type="PANTHER" id="PTHR11319:SF35">
    <property type="entry name" value="OUTER MEMBRANE PROTEIN PMPC-RELATED"/>
    <property type="match status" value="1"/>
</dbReference>
<keyword evidence="2" id="KW-1185">Reference proteome</keyword>
<organism evidence="1 2">
    <name type="scientific">Cymbomonas tetramitiformis</name>
    <dbReference type="NCBI Taxonomy" id="36881"/>
    <lineage>
        <taxon>Eukaryota</taxon>
        <taxon>Viridiplantae</taxon>
        <taxon>Chlorophyta</taxon>
        <taxon>Pyramimonadophyceae</taxon>
        <taxon>Pyramimonadales</taxon>
        <taxon>Pyramimonadaceae</taxon>
        <taxon>Cymbomonas</taxon>
    </lineage>
</organism>
<dbReference type="PANTHER" id="PTHR11319">
    <property type="entry name" value="G PROTEIN-COUPLED RECEPTOR-RELATED"/>
    <property type="match status" value="1"/>
</dbReference>
<dbReference type="AlphaFoldDB" id="A0AAE0L6U7"/>
<dbReference type="SMART" id="SM00710">
    <property type="entry name" value="PbH1"/>
    <property type="match status" value="10"/>
</dbReference>
<reference evidence="1 2" key="1">
    <citation type="journal article" date="2015" name="Genome Biol. Evol.">
        <title>Comparative Genomics of a Bacterivorous Green Alga Reveals Evolutionary Causalities and Consequences of Phago-Mixotrophic Mode of Nutrition.</title>
        <authorList>
            <person name="Burns J.A."/>
            <person name="Paasch A."/>
            <person name="Narechania A."/>
            <person name="Kim E."/>
        </authorList>
    </citation>
    <scope>NUCLEOTIDE SEQUENCE [LARGE SCALE GENOMIC DNA]</scope>
    <source>
        <strain evidence="1 2">PLY_AMNH</strain>
    </source>
</reference>
<comment type="caution">
    <text evidence="1">The sequence shown here is derived from an EMBL/GenBank/DDBJ whole genome shotgun (WGS) entry which is preliminary data.</text>
</comment>
<dbReference type="Proteomes" id="UP001190700">
    <property type="component" value="Unassembled WGS sequence"/>
</dbReference>
<protein>
    <recommendedName>
        <fullName evidence="3">Right handed beta helix domain-containing protein</fullName>
    </recommendedName>
</protein>
<dbReference type="InterPro" id="IPR006626">
    <property type="entry name" value="PbH1"/>
</dbReference>
<dbReference type="EMBL" id="LGRX02008133">
    <property type="protein sequence ID" value="KAK3273919.1"/>
    <property type="molecule type" value="Genomic_DNA"/>
</dbReference>